<feature type="compositionally biased region" description="Low complexity" evidence="1">
    <location>
        <begin position="158"/>
        <end position="171"/>
    </location>
</feature>
<dbReference type="RefSeq" id="WP_064632883.1">
    <property type="nucleotide sequence ID" value="NZ_LQYE01000031.1"/>
</dbReference>
<feature type="region of interest" description="Disordered" evidence="1">
    <location>
        <begin position="151"/>
        <end position="173"/>
    </location>
</feature>
<accession>A0A179V9K4</accession>
<protein>
    <recommendedName>
        <fullName evidence="5">Serine/threonine-protein kinase</fullName>
    </recommendedName>
</protein>
<keyword evidence="2" id="KW-0472">Membrane</keyword>
<keyword evidence="2" id="KW-0812">Transmembrane</keyword>
<evidence type="ECO:0000256" key="2">
    <source>
        <dbReference type="SAM" id="Phobius"/>
    </source>
</evidence>
<feature type="transmembrane region" description="Helical" evidence="2">
    <location>
        <begin position="127"/>
        <end position="148"/>
    </location>
</feature>
<sequence length="314" mass="32136">MDPDIGAGTPASEGSSDAADTAPLPVLNALPGMLSDPGSFTPAEQDFGLPPFLEQRPVPDAYLAGQGTPQAAQPSAPYMQWPSHDLFGGPASGPASAPAAPVSSPPKSAPVDFASWEDKPDRSKRPLIIGGAVLAAVVLVGGVIAIFASSGGGDDTPAESTAASPTTTVSSRNPDAETRLLSMLPAGYAASACKAVEPANEAVAQVKCGRSDDPDGPIEASYSLVKDKSALAAGLSRLTKRNAVVVCPGRIQSPGPWRRNATPDQVSGTVFCGSNQGHPVVAWTDEERLLLSETRSGATGPTLDQLYAWWSSHS</sequence>
<feature type="compositionally biased region" description="Low complexity" evidence="1">
    <location>
        <begin position="88"/>
        <end position="102"/>
    </location>
</feature>
<comment type="caution">
    <text evidence="3">The sequence shown here is derived from an EMBL/GenBank/DDBJ whole genome shotgun (WGS) entry which is preliminary data.</text>
</comment>
<dbReference type="EMBL" id="LQYE01000031">
    <property type="protein sequence ID" value="OAT66976.1"/>
    <property type="molecule type" value="Genomic_DNA"/>
</dbReference>
<dbReference type="Proteomes" id="UP000186919">
    <property type="component" value="Unassembled WGS sequence"/>
</dbReference>
<proteinExistence type="predicted"/>
<name>A0A179V9K4_9MYCO</name>
<keyword evidence="2" id="KW-1133">Transmembrane helix</keyword>
<dbReference type="AlphaFoldDB" id="A0A179V9K4"/>
<evidence type="ECO:0008006" key="5">
    <source>
        <dbReference type="Google" id="ProtNLM"/>
    </source>
</evidence>
<evidence type="ECO:0000313" key="4">
    <source>
        <dbReference type="Proteomes" id="UP000186919"/>
    </source>
</evidence>
<reference evidence="3 4" key="1">
    <citation type="submission" date="2016-01" db="EMBL/GenBank/DDBJ databases">
        <title>Mycobacterium immunogenum strain CD11_6 genome sequencing and assembly.</title>
        <authorList>
            <person name="Kaur G."/>
            <person name="Nair G.R."/>
            <person name="Mayilraj S."/>
        </authorList>
    </citation>
    <scope>NUCLEOTIDE SEQUENCE [LARGE SCALE GENOMIC DNA]</scope>
    <source>
        <strain evidence="3 4">CD11-6</strain>
    </source>
</reference>
<gene>
    <name evidence="3" type="ORF">AWB85_15270</name>
</gene>
<feature type="region of interest" description="Disordered" evidence="1">
    <location>
        <begin position="1"/>
        <end position="120"/>
    </location>
</feature>
<evidence type="ECO:0000256" key="1">
    <source>
        <dbReference type="SAM" id="MobiDB-lite"/>
    </source>
</evidence>
<organism evidence="3 4">
    <name type="scientific">Mycobacteroides immunogenum</name>
    <dbReference type="NCBI Taxonomy" id="83262"/>
    <lineage>
        <taxon>Bacteria</taxon>
        <taxon>Bacillati</taxon>
        <taxon>Actinomycetota</taxon>
        <taxon>Actinomycetes</taxon>
        <taxon>Mycobacteriales</taxon>
        <taxon>Mycobacteriaceae</taxon>
        <taxon>Mycobacteroides</taxon>
    </lineage>
</organism>
<evidence type="ECO:0000313" key="3">
    <source>
        <dbReference type="EMBL" id="OAT66976.1"/>
    </source>
</evidence>